<dbReference type="AlphaFoldDB" id="A0A0K8PEL9"/>
<feature type="transmembrane region" description="Helical" evidence="1">
    <location>
        <begin position="194"/>
        <end position="215"/>
    </location>
</feature>
<keyword evidence="1" id="KW-1133">Transmembrane helix</keyword>
<dbReference type="OrthoDB" id="4226602at2"/>
<dbReference type="EMBL" id="DF968205">
    <property type="protein sequence ID" value="GAP46198.1"/>
    <property type="molecule type" value="Genomic_DNA"/>
</dbReference>
<keyword evidence="3" id="KW-1185">Reference proteome</keyword>
<evidence type="ECO:0000313" key="2">
    <source>
        <dbReference type="EMBL" id="GAP46198.1"/>
    </source>
</evidence>
<accession>A0A0K8PEL9</accession>
<protein>
    <submittedName>
        <fullName evidence="2">Uncharacterized protein</fullName>
    </submittedName>
</protein>
<feature type="transmembrane region" description="Helical" evidence="1">
    <location>
        <begin position="131"/>
        <end position="153"/>
    </location>
</feature>
<evidence type="ECO:0000256" key="1">
    <source>
        <dbReference type="SAM" id="Phobius"/>
    </source>
</evidence>
<dbReference type="PATRIC" id="fig|146537.3.peg.983"/>
<feature type="transmembrane region" description="Helical" evidence="1">
    <location>
        <begin position="21"/>
        <end position="40"/>
    </location>
</feature>
<keyword evidence="1" id="KW-0472">Membrane</keyword>
<dbReference type="RefSeq" id="WP_059415137.1">
    <property type="nucleotide sequence ID" value="NZ_DF968205.1"/>
</dbReference>
<feature type="transmembrane region" description="Helical" evidence="1">
    <location>
        <begin position="49"/>
        <end position="71"/>
    </location>
</feature>
<proteinExistence type="predicted"/>
<feature type="transmembrane region" description="Helical" evidence="1">
    <location>
        <begin position="77"/>
        <end position="95"/>
    </location>
</feature>
<organism evidence="2 3">
    <name type="scientific">Streptomyces azureus</name>
    <dbReference type="NCBI Taxonomy" id="146537"/>
    <lineage>
        <taxon>Bacteria</taxon>
        <taxon>Bacillati</taxon>
        <taxon>Actinomycetota</taxon>
        <taxon>Actinomycetes</taxon>
        <taxon>Kitasatosporales</taxon>
        <taxon>Streptomycetaceae</taxon>
        <taxon>Streptomyces</taxon>
    </lineage>
</organism>
<evidence type="ECO:0000313" key="3">
    <source>
        <dbReference type="Proteomes" id="UP000053859"/>
    </source>
</evidence>
<gene>
    <name evidence="2" type="ORF">SAZU_0935</name>
</gene>
<keyword evidence="1" id="KW-0812">Transmembrane</keyword>
<feature type="transmembrane region" description="Helical" evidence="1">
    <location>
        <begin position="227"/>
        <end position="247"/>
    </location>
</feature>
<name>A0A0K8PEL9_STRAJ</name>
<feature type="transmembrane region" description="Helical" evidence="1">
    <location>
        <begin position="165"/>
        <end position="182"/>
    </location>
</feature>
<dbReference type="Proteomes" id="UP000053859">
    <property type="component" value="Unassembled WGS sequence"/>
</dbReference>
<sequence length="248" mass="25543">MGAVVDAGAGAVLSWGEFDRAQYVGLVLITVGTLAGAWLGRRWSHRSTVLLGAASGVLLAVAGVDIVPHALEEAKEVGAPGWVVPVVVVATFALFSVGRWTGRQGEPGRLTCGGMAVALVLHRFVEGMSVVLLPSVTVVAAIFVHSVSEGLALTAVLEARGRRRLTPWLIVACLSPLVGGWVTEAAHVPEWMHVLLLALVAGVLLRGALTALAVAQRRQVTGELAGSPVLLALGSAVVVTATAALVVR</sequence>
<reference evidence="2" key="1">
    <citation type="journal article" date="2015" name="Genome Announc.">
        <title>Draft Genome Sequence of Thiostrepton-Producing Streptomyces azureus ATCC 14921.</title>
        <authorList>
            <person name="Sakihara K."/>
            <person name="Maeda J."/>
            <person name="Tashiro K."/>
            <person name="Fujino Y."/>
            <person name="Kuhara S."/>
            <person name="Ohshima T."/>
            <person name="Ogata S."/>
            <person name="Doi K."/>
        </authorList>
    </citation>
    <scope>NUCLEOTIDE SEQUENCE [LARGE SCALE GENOMIC DNA]</scope>
    <source>
        <strain evidence="2">ATCC14921</strain>
    </source>
</reference>